<dbReference type="InterPro" id="IPR000866">
    <property type="entry name" value="AhpC/TSA"/>
</dbReference>
<accession>A0A0C2G335</accession>
<dbReference type="InterPro" id="IPR036249">
    <property type="entry name" value="Thioredoxin-like_sf"/>
</dbReference>
<gene>
    <name evidence="4" type="ORF">LP52_17840</name>
</gene>
<dbReference type="EMBL" id="JROO01000033">
    <property type="protein sequence ID" value="KIH97703.1"/>
    <property type="molecule type" value="Genomic_DNA"/>
</dbReference>
<proteinExistence type="predicted"/>
<keyword evidence="5" id="KW-1185">Reference proteome</keyword>
<dbReference type="STRING" id="183763.LP52_17840"/>
<dbReference type="GO" id="GO:0016209">
    <property type="term" value="F:antioxidant activity"/>
    <property type="evidence" value="ECO:0007669"/>
    <property type="project" value="InterPro"/>
</dbReference>
<dbReference type="InterPro" id="IPR050553">
    <property type="entry name" value="Thioredoxin_ResA/DsbE_sf"/>
</dbReference>
<dbReference type="RefSeq" id="WP_040275181.1">
    <property type="nucleotide sequence ID" value="NZ_JROO01000033.1"/>
</dbReference>
<evidence type="ECO:0000313" key="4">
    <source>
        <dbReference type="EMBL" id="KIH97703.1"/>
    </source>
</evidence>
<feature type="compositionally biased region" description="Gly residues" evidence="1">
    <location>
        <begin position="49"/>
        <end position="61"/>
    </location>
</feature>
<keyword evidence="2" id="KW-0732">Signal</keyword>
<dbReference type="OrthoDB" id="9790194at2"/>
<feature type="domain" description="Thioredoxin" evidence="3">
    <location>
        <begin position="60"/>
        <end position="198"/>
    </location>
</feature>
<dbReference type="Proteomes" id="UP000031675">
    <property type="component" value="Unassembled WGS sequence"/>
</dbReference>
<dbReference type="PANTHER" id="PTHR42852">
    <property type="entry name" value="THIOL:DISULFIDE INTERCHANGE PROTEIN DSBE"/>
    <property type="match status" value="1"/>
</dbReference>
<reference evidence="5" key="1">
    <citation type="journal article" date="2015" name="Chem. Biol.">
        <title>Structure, bioactivity, and resistance mechanism of streptomonomicin, an unusual lasso Peptide from an understudied halophilic actinomycete.</title>
        <authorList>
            <person name="Metelev M."/>
            <person name="Tietz J.I."/>
            <person name="Melby J.O."/>
            <person name="Blair P.M."/>
            <person name="Zhu L."/>
            <person name="Livnat I."/>
            <person name="Severinov K."/>
            <person name="Mitchell D.A."/>
        </authorList>
    </citation>
    <scope>NUCLEOTIDE SEQUENCE [LARGE SCALE GENOMIC DNA]</scope>
    <source>
        <strain evidence="5">YIM 90003</strain>
    </source>
</reference>
<sequence>MERTSLSIVAAAAATALLVAGCGALGGEGEAAPQDGAEASSSGVDAAQGGDGGEQGEGGGRSPAEALDFTAPTVGGGEIDGAELQGEPVVLWFWAPWCTICRGEAPGVADTAERYEGEVEFIGVAGQGEAAAMEEFVASTGTDGMRHIIDEDGSIWSGFDVTTQPSFSFLRTSGTFLTYTGKMSDKEIDDRVASEVLAE</sequence>
<feature type="chain" id="PRO_5039561241" description="Thioredoxin domain-containing protein" evidence="2">
    <location>
        <begin position="27"/>
        <end position="199"/>
    </location>
</feature>
<dbReference type="Pfam" id="PF00578">
    <property type="entry name" value="AhpC-TSA"/>
    <property type="match status" value="1"/>
</dbReference>
<feature type="region of interest" description="Disordered" evidence="1">
    <location>
        <begin position="28"/>
        <end position="80"/>
    </location>
</feature>
<name>A0A0C2G335_9ACTN</name>
<dbReference type="PANTHER" id="PTHR42852:SF17">
    <property type="entry name" value="THIOREDOXIN-LIKE PROTEIN HI_1115"/>
    <property type="match status" value="1"/>
</dbReference>
<dbReference type="PROSITE" id="PS51257">
    <property type="entry name" value="PROKAR_LIPOPROTEIN"/>
    <property type="match status" value="1"/>
</dbReference>
<protein>
    <recommendedName>
        <fullName evidence="3">Thioredoxin domain-containing protein</fullName>
    </recommendedName>
</protein>
<evidence type="ECO:0000256" key="2">
    <source>
        <dbReference type="SAM" id="SignalP"/>
    </source>
</evidence>
<dbReference type="SUPFAM" id="SSF52833">
    <property type="entry name" value="Thioredoxin-like"/>
    <property type="match status" value="1"/>
</dbReference>
<organism evidence="4 5">
    <name type="scientific">Streptomonospora alba</name>
    <dbReference type="NCBI Taxonomy" id="183763"/>
    <lineage>
        <taxon>Bacteria</taxon>
        <taxon>Bacillati</taxon>
        <taxon>Actinomycetota</taxon>
        <taxon>Actinomycetes</taxon>
        <taxon>Streptosporangiales</taxon>
        <taxon>Nocardiopsidaceae</taxon>
        <taxon>Streptomonospora</taxon>
    </lineage>
</organism>
<evidence type="ECO:0000313" key="5">
    <source>
        <dbReference type="Proteomes" id="UP000031675"/>
    </source>
</evidence>
<evidence type="ECO:0000256" key="1">
    <source>
        <dbReference type="SAM" id="MobiDB-lite"/>
    </source>
</evidence>
<comment type="caution">
    <text evidence="4">The sequence shown here is derived from an EMBL/GenBank/DDBJ whole genome shotgun (WGS) entry which is preliminary data.</text>
</comment>
<feature type="signal peptide" evidence="2">
    <location>
        <begin position="1"/>
        <end position="26"/>
    </location>
</feature>
<dbReference type="PROSITE" id="PS51352">
    <property type="entry name" value="THIOREDOXIN_2"/>
    <property type="match status" value="1"/>
</dbReference>
<dbReference type="Gene3D" id="3.40.30.10">
    <property type="entry name" value="Glutaredoxin"/>
    <property type="match status" value="1"/>
</dbReference>
<evidence type="ECO:0000259" key="3">
    <source>
        <dbReference type="PROSITE" id="PS51352"/>
    </source>
</evidence>
<dbReference type="InterPro" id="IPR013766">
    <property type="entry name" value="Thioredoxin_domain"/>
</dbReference>
<dbReference type="AlphaFoldDB" id="A0A0C2G335"/>
<dbReference type="GO" id="GO:0016491">
    <property type="term" value="F:oxidoreductase activity"/>
    <property type="evidence" value="ECO:0007669"/>
    <property type="project" value="InterPro"/>
</dbReference>